<gene>
    <name evidence="1" type="ORF">GCM10011611_34270</name>
</gene>
<evidence type="ECO:0000313" key="2">
    <source>
        <dbReference type="Proteomes" id="UP000646365"/>
    </source>
</evidence>
<dbReference type="AlphaFoldDB" id="A0A8J2YWL3"/>
<dbReference type="EMBL" id="BMJQ01000008">
    <property type="protein sequence ID" value="GGF25354.1"/>
    <property type="molecule type" value="Genomic_DNA"/>
</dbReference>
<accession>A0A8J2YWL3</accession>
<protein>
    <submittedName>
        <fullName evidence="1">Uncharacterized protein</fullName>
    </submittedName>
</protein>
<comment type="caution">
    <text evidence="1">The sequence shown here is derived from an EMBL/GenBank/DDBJ whole genome shotgun (WGS) entry which is preliminary data.</text>
</comment>
<reference evidence="1" key="2">
    <citation type="submission" date="2020-09" db="EMBL/GenBank/DDBJ databases">
        <authorList>
            <person name="Sun Q."/>
            <person name="Zhou Y."/>
        </authorList>
    </citation>
    <scope>NUCLEOTIDE SEQUENCE</scope>
    <source>
        <strain evidence="1">CGMCC 1.15725</strain>
    </source>
</reference>
<name>A0A8J2YWL3_9PROT</name>
<reference evidence="1" key="1">
    <citation type="journal article" date="2014" name="Int. J. Syst. Evol. Microbiol.">
        <title>Complete genome sequence of Corynebacterium casei LMG S-19264T (=DSM 44701T), isolated from a smear-ripened cheese.</title>
        <authorList>
            <consortium name="US DOE Joint Genome Institute (JGI-PGF)"/>
            <person name="Walter F."/>
            <person name="Albersmeier A."/>
            <person name="Kalinowski J."/>
            <person name="Ruckert C."/>
        </authorList>
    </citation>
    <scope>NUCLEOTIDE SEQUENCE</scope>
    <source>
        <strain evidence="1">CGMCC 1.15725</strain>
    </source>
</reference>
<proteinExistence type="predicted"/>
<sequence>MSDENNQMDALYDKAAEIADRHLVAALEEGGALGYLVGVMMVEAAVNAAAEATSREDIVRLLKDLTEQIEQDIKANPGE</sequence>
<keyword evidence="2" id="KW-1185">Reference proteome</keyword>
<evidence type="ECO:0000313" key="1">
    <source>
        <dbReference type="EMBL" id="GGF25354.1"/>
    </source>
</evidence>
<dbReference type="Proteomes" id="UP000646365">
    <property type="component" value="Unassembled WGS sequence"/>
</dbReference>
<organism evidence="1 2">
    <name type="scientific">Aliidongia dinghuensis</name>
    <dbReference type="NCBI Taxonomy" id="1867774"/>
    <lineage>
        <taxon>Bacteria</taxon>
        <taxon>Pseudomonadati</taxon>
        <taxon>Pseudomonadota</taxon>
        <taxon>Alphaproteobacteria</taxon>
        <taxon>Rhodospirillales</taxon>
        <taxon>Dongiaceae</taxon>
        <taxon>Aliidongia</taxon>
    </lineage>
</organism>
<dbReference type="RefSeq" id="WP_189047900.1">
    <property type="nucleotide sequence ID" value="NZ_BMJQ01000008.1"/>
</dbReference>